<dbReference type="Proteomes" id="UP000242146">
    <property type="component" value="Unassembled WGS sequence"/>
</dbReference>
<dbReference type="EMBL" id="MCGT01000014">
    <property type="protein sequence ID" value="ORX54035.1"/>
    <property type="molecule type" value="Genomic_DNA"/>
</dbReference>
<gene>
    <name evidence="1" type="ORF">DM01DRAFT_1374191</name>
</gene>
<dbReference type="AlphaFoldDB" id="A0A1X2GHK6"/>
<evidence type="ECO:0000313" key="1">
    <source>
        <dbReference type="EMBL" id="ORX54035.1"/>
    </source>
</evidence>
<evidence type="ECO:0000313" key="2">
    <source>
        <dbReference type="Proteomes" id="UP000242146"/>
    </source>
</evidence>
<proteinExistence type="predicted"/>
<comment type="caution">
    <text evidence="1">The sequence shown here is derived from an EMBL/GenBank/DDBJ whole genome shotgun (WGS) entry which is preliminary data.</text>
</comment>
<name>A0A1X2GHK6_9FUNG</name>
<protein>
    <submittedName>
        <fullName evidence="1">Uncharacterized protein</fullName>
    </submittedName>
</protein>
<sequence length="103" mass="11469">MVGTYLGGRQPFHILSFVDGNPLNVALDNLLYQHAFLHHFCTMQPGGTFKILLHHTPRVHVLHPRKVHASLNGKPNQNNIELDNLVAESQHTTSLCLSSILAD</sequence>
<keyword evidence="2" id="KW-1185">Reference proteome</keyword>
<reference evidence="1 2" key="1">
    <citation type="submission" date="2016-07" db="EMBL/GenBank/DDBJ databases">
        <title>Pervasive Adenine N6-methylation of Active Genes in Fungi.</title>
        <authorList>
            <consortium name="DOE Joint Genome Institute"/>
            <person name="Mondo S.J."/>
            <person name="Dannebaum R.O."/>
            <person name="Kuo R.C."/>
            <person name="Labutti K."/>
            <person name="Haridas S."/>
            <person name="Kuo A."/>
            <person name="Salamov A."/>
            <person name="Ahrendt S.R."/>
            <person name="Lipzen A."/>
            <person name="Sullivan W."/>
            <person name="Andreopoulos W.B."/>
            <person name="Clum A."/>
            <person name="Lindquist E."/>
            <person name="Daum C."/>
            <person name="Ramamoorthy G.K."/>
            <person name="Gryganskyi A."/>
            <person name="Culley D."/>
            <person name="Magnuson J.K."/>
            <person name="James T.Y."/>
            <person name="O'Malley M.A."/>
            <person name="Stajich J.E."/>
            <person name="Spatafora J.W."/>
            <person name="Visel A."/>
            <person name="Grigoriev I.V."/>
        </authorList>
    </citation>
    <scope>NUCLEOTIDE SEQUENCE [LARGE SCALE GENOMIC DNA]</scope>
    <source>
        <strain evidence="1 2">NRRL 3301</strain>
    </source>
</reference>
<organism evidence="1 2">
    <name type="scientific">Hesseltinella vesiculosa</name>
    <dbReference type="NCBI Taxonomy" id="101127"/>
    <lineage>
        <taxon>Eukaryota</taxon>
        <taxon>Fungi</taxon>
        <taxon>Fungi incertae sedis</taxon>
        <taxon>Mucoromycota</taxon>
        <taxon>Mucoromycotina</taxon>
        <taxon>Mucoromycetes</taxon>
        <taxon>Mucorales</taxon>
        <taxon>Cunninghamellaceae</taxon>
        <taxon>Hesseltinella</taxon>
    </lineage>
</organism>
<accession>A0A1X2GHK6</accession>